<comment type="caution">
    <text evidence="1">The sequence shown here is derived from an EMBL/GenBank/DDBJ whole genome shotgun (WGS) entry which is preliminary data.</text>
</comment>
<gene>
    <name evidence="1" type="ORF">G2W53_011854</name>
</gene>
<keyword evidence="2" id="KW-1185">Reference proteome</keyword>
<sequence length="31" mass="3467">MAGIVENLRVLRLPLAQPQMLNIGESLDNFN</sequence>
<reference evidence="1" key="1">
    <citation type="submission" date="2020-09" db="EMBL/GenBank/DDBJ databases">
        <title>Genome-Enabled Discovery of Anthraquinone Biosynthesis in Senna tora.</title>
        <authorList>
            <person name="Kang S.-H."/>
            <person name="Pandey R.P."/>
            <person name="Lee C.-M."/>
            <person name="Sim J.-S."/>
            <person name="Jeong J.-T."/>
            <person name="Choi B.-S."/>
            <person name="Jung M."/>
            <person name="Ginzburg D."/>
            <person name="Zhao K."/>
            <person name="Won S.Y."/>
            <person name="Oh T.-J."/>
            <person name="Yu Y."/>
            <person name="Kim N.-H."/>
            <person name="Lee O.R."/>
            <person name="Lee T.-H."/>
            <person name="Bashyal P."/>
            <person name="Kim T.-S."/>
            <person name="Lee W.-H."/>
            <person name="Kawkins C."/>
            <person name="Kim C.-K."/>
            <person name="Kim J.S."/>
            <person name="Ahn B.O."/>
            <person name="Rhee S.Y."/>
            <person name="Sohng J.K."/>
        </authorList>
    </citation>
    <scope>NUCLEOTIDE SEQUENCE</scope>
    <source>
        <tissue evidence="1">Leaf</tissue>
    </source>
</reference>
<evidence type="ECO:0000313" key="1">
    <source>
        <dbReference type="EMBL" id="KAF7829521.1"/>
    </source>
</evidence>
<dbReference type="AlphaFoldDB" id="A0A834WRL6"/>
<dbReference type="Proteomes" id="UP000634136">
    <property type="component" value="Unassembled WGS sequence"/>
</dbReference>
<proteinExistence type="predicted"/>
<organism evidence="1 2">
    <name type="scientific">Senna tora</name>
    <dbReference type="NCBI Taxonomy" id="362788"/>
    <lineage>
        <taxon>Eukaryota</taxon>
        <taxon>Viridiplantae</taxon>
        <taxon>Streptophyta</taxon>
        <taxon>Embryophyta</taxon>
        <taxon>Tracheophyta</taxon>
        <taxon>Spermatophyta</taxon>
        <taxon>Magnoliopsida</taxon>
        <taxon>eudicotyledons</taxon>
        <taxon>Gunneridae</taxon>
        <taxon>Pentapetalae</taxon>
        <taxon>rosids</taxon>
        <taxon>fabids</taxon>
        <taxon>Fabales</taxon>
        <taxon>Fabaceae</taxon>
        <taxon>Caesalpinioideae</taxon>
        <taxon>Cassia clade</taxon>
        <taxon>Senna</taxon>
    </lineage>
</organism>
<accession>A0A834WRL6</accession>
<dbReference type="EMBL" id="JAAIUW010000005">
    <property type="protein sequence ID" value="KAF7829521.1"/>
    <property type="molecule type" value="Genomic_DNA"/>
</dbReference>
<name>A0A834WRL6_9FABA</name>
<evidence type="ECO:0000313" key="2">
    <source>
        <dbReference type="Proteomes" id="UP000634136"/>
    </source>
</evidence>
<protein>
    <submittedName>
        <fullName evidence="1">Uncharacterized protein</fullName>
    </submittedName>
</protein>